<dbReference type="RefSeq" id="XP_001803487.1">
    <property type="nucleotide sequence ID" value="XM_001803435.1"/>
</dbReference>
<dbReference type="EMBL" id="CP069041">
    <property type="protein sequence ID" value="QRD05846.1"/>
    <property type="molecule type" value="Genomic_DNA"/>
</dbReference>
<dbReference type="KEGG" id="pno:SNOG_13278"/>
<feature type="domain" description="EthD" evidence="2">
    <location>
        <begin position="13"/>
        <end position="121"/>
    </location>
</feature>
<evidence type="ECO:0000313" key="4">
    <source>
        <dbReference type="Proteomes" id="UP000663193"/>
    </source>
</evidence>
<dbReference type="GO" id="GO:0016491">
    <property type="term" value="F:oxidoreductase activity"/>
    <property type="evidence" value="ECO:0007669"/>
    <property type="project" value="InterPro"/>
</dbReference>
<dbReference type="InterPro" id="IPR009799">
    <property type="entry name" value="EthD_dom"/>
</dbReference>
<sequence>MATSVIVQYTRAPETSPEEFKRYMEENHIPLMREALGIHFPASFPRRYLARVESGAGDRLGLPRHSDGAAPVCLVGTPEEINFDMWGEMIFRDELHMQQCLVAMNSDAGQLVKDDEENFTASHLLKVILVGDRIEG</sequence>
<protein>
    <recommendedName>
        <fullName evidence="2">EthD domain-containing protein</fullName>
    </recommendedName>
</protein>
<dbReference type="Pfam" id="PF07110">
    <property type="entry name" value="EthD"/>
    <property type="match status" value="1"/>
</dbReference>
<keyword evidence="4" id="KW-1185">Reference proteome</keyword>
<organism evidence="3 4">
    <name type="scientific">Phaeosphaeria nodorum (strain SN15 / ATCC MYA-4574 / FGSC 10173)</name>
    <name type="common">Glume blotch fungus</name>
    <name type="synonym">Parastagonospora nodorum</name>
    <dbReference type="NCBI Taxonomy" id="321614"/>
    <lineage>
        <taxon>Eukaryota</taxon>
        <taxon>Fungi</taxon>
        <taxon>Dikarya</taxon>
        <taxon>Ascomycota</taxon>
        <taxon>Pezizomycotina</taxon>
        <taxon>Dothideomycetes</taxon>
        <taxon>Pleosporomycetidae</taxon>
        <taxon>Pleosporales</taxon>
        <taxon>Pleosporineae</taxon>
        <taxon>Phaeosphaeriaceae</taxon>
        <taxon>Parastagonospora</taxon>
    </lineage>
</organism>
<evidence type="ECO:0000259" key="2">
    <source>
        <dbReference type="Pfam" id="PF07110"/>
    </source>
</evidence>
<evidence type="ECO:0000313" key="3">
    <source>
        <dbReference type="EMBL" id="QRD05846.1"/>
    </source>
</evidence>
<accession>A0A7U2I9R1</accession>
<evidence type="ECO:0000256" key="1">
    <source>
        <dbReference type="ARBA" id="ARBA00005986"/>
    </source>
</evidence>
<dbReference type="Gene3D" id="3.30.70.100">
    <property type="match status" value="1"/>
</dbReference>
<dbReference type="InterPro" id="IPR011008">
    <property type="entry name" value="Dimeric_a/b-barrel"/>
</dbReference>
<dbReference type="VEuPathDB" id="FungiDB:JI435_132780"/>
<name>A0A7U2I9R1_PHANO</name>
<dbReference type="AlphaFoldDB" id="A0A7U2I9R1"/>
<dbReference type="Proteomes" id="UP000663193">
    <property type="component" value="Chromosome 19"/>
</dbReference>
<dbReference type="OrthoDB" id="2519291at2759"/>
<dbReference type="SUPFAM" id="SSF54909">
    <property type="entry name" value="Dimeric alpha+beta barrel"/>
    <property type="match status" value="1"/>
</dbReference>
<comment type="similarity">
    <text evidence="1">Belongs to the tpcK family.</text>
</comment>
<proteinExistence type="inferred from homology"/>
<gene>
    <name evidence="3" type="ORF">JI435_132780</name>
</gene>
<reference evidence="4" key="1">
    <citation type="journal article" date="2021" name="BMC Genomics">
        <title>Chromosome-level genome assembly and manually-curated proteome of model necrotroph Parastagonospora nodorum Sn15 reveals a genome-wide trove of candidate effector homologs, and redundancy of virulence-related functions within an accessory chromosome.</title>
        <authorList>
            <person name="Bertazzoni S."/>
            <person name="Jones D.A.B."/>
            <person name="Phan H.T."/>
            <person name="Tan K.-C."/>
            <person name="Hane J.K."/>
        </authorList>
    </citation>
    <scope>NUCLEOTIDE SEQUENCE [LARGE SCALE GENOMIC DNA]</scope>
    <source>
        <strain evidence="4">SN15 / ATCC MYA-4574 / FGSC 10173)</strain>
    </source>
</reference>